<dbReference type="HAMAP" id="MF_01341">
    <property type="entry name" value="Ribosomal_uL15"/>
    <property type="match status" value="1"/>
</dbReference>
<dbReference type="Pfam" id="PF00828">
    <property type="entry name" value="Ribosomal_L27A"/>
    <property type="match status" value="1"/>
</dbReference>
<evidence type="ECO:0000256" key="1">
    <source>
        <dbReference type="ARBA" id="ARBA00007320"/>
    </source>
</evidence>
<evidence type="ECO:0000313" key="7">
    <source>
        <dbReference type="EMBL" id="TPX46067.1"/>
    </source>
</evidence>
<feature type="compositionally biased region" description="Basic residues" evidence="4">
    <location>
        <begin position="80"/>
        <end position="91"/>
    </location>
</feature>
<proteinExistence type="inferred from homology"/>
<organism evidence="7 9">
    <name type="scientific">Synchytrium endobioticum</name>
    <dbReference type="NCBI Taxonomy" id="286115"/>
    <lineage>
        <taxon>Eukaryota</taxon>
        <taxon>Fungi</taxon>
        <taxon>Fungi incertae sedis</taxon>
        <taxon>Chytridiomycota</taxon>
        <taxon>Chytridiomycota incertae sedis</taxon>
        <taxon>Chytridiomycetes</taxon>
        <taxon>Synchytriales</taxon>
        <taxon>Synchytriaceae</taxon>
        <taxon>Synchytrium</taxon>
    </lineage>
</organism>
<evidence type="ECO:0000256" key="3">
    <source>
        <dbReference type="ARBA" id="ARBA00023274"/>
    </source>
</evidence>
<comment type="similarity">
    <text evidence="1">Belongs to the universal ribosomal protein uL15 family.</text>
</comment>
<protein>
    <recommendedName>
        <fullName evidence="5">Large ribosomal subunit protein uL15/eL18 domain-containing protein</fullName>
    </recommendedName>
</protein>
<evidence type="ECO:0000256" key="4">
    <source>
        <dbReference type="SAM" id="MobiDB-lite"/>
    </source>
</evidence>
<dbReference type="InterPro" id="IPR021131">
    <property type="entry name" value="Ribosomal_uL15/eL18"/>
</dbReference>
<keyword evidence="8" id="KW-1185">Reference proteome</keyword>
<dbReference type="EMBL" id="QEAN01000215">
    <property type="protein sequence ID" value="TPX42943.1"/>
    <property type="molecule type" value="Genomic_DNA"/>
</dbReference>
<sequence>MAPSFPTPLLPRVMARLLSALGRTSRHPHRHLRHASSAVPSVPPYASSAARVYLHATNLCDNPGARQRKNRVGRGEGSGRGKHSGRGHKGWLARSNRALPHRGYEGGQTGIVKALPKFGKRPLNREQLVHVHLDKLQHWIDAGRIDATRPIGIKEMYEAKLIGGIKDGVVLLANGAENFKSRITIYVSRASKLAIERVEALGGKITCVYLDERALHAARHPHKYFVMPSLPALPSTDRDIARYASPLYRGYLATRDGASLSIPRIISTQRKLVP</sequence>
<evidence type="ECO:0000259" key="5">
    <source>
        <dbReference type="Pfam" id="PF00828"/>
    </source>
</evidence>
<keyword evidence="3" id="KW-0687">Ribonucleoprotein</keyword>
<name>A0A507D418_9FUNG</name>
<dbReference type="GO" id="GO:0005762">
    <property type="term" value="C:mitochondrial large ribosomal subunit"/>
    <property type="evidence" value="ECO:0007669"/>
    <property type="project" value="TreeGrafter"/>
</dbReference>
<dbReference type="PANTHER" id="PTHR12934:SF11">
    <property type="entry name" value="LARGE RIBOSOMAL SUBUNIT PROTEIN UL15M"/>
    <property type="match status" value="1"/>
</dbReference>
<accession>A0A507D418</accession>
<dbReference type="GO" id="GO:0003735">
    <property type="term" value="F:structural constituent of ribosome"/>
    <property type="evidence" value="ECO:0007669"/>
    <property type="project" value="InterPro"/>
</dbReference>
<reference evidence="8 9" key="1">
    <citation type="journal article" date="2019" name="Sci. Rep.">
        <title>Comparative genomics of chytrid fungi reveal insights into the obligate biotrophic and pathogenic lifestyle of Synchytrium endobioticum.</title>
        <authorList>
            <person name="van de Vossenberg B.T.L.H."/>
            <person name="Warris S."/>
            <person name="Nguyen H.D.T."/>
            <person name="van Gent-Pelzer M.P.E."/>
            <person name="Joly D.L."/>
            <person name="van de Geest H.C."/>
            <person name="Bonants P.J.M."/>
            <person name="Smith D.S."/>
            <person name="Levesque C.A."/>
            <person name="van der Lee T.A.J."/>
        </authorList>
    </citation>
    <scope>NUCLEOTIDE SEQUENCE [LARGE SCALE GENOMIC DNA]</scope>
    <source>
        <strain evidence="7 9">LEV6574</strain>
        <strain evidence="6 8">MB42</strain>
    </source>
</reference>
<dbReference type="GO" id="GO:0006412">
    <property type="term" value="P:translation"/>
    <property type="evidence" value="ECO:0007669"/>
    <property type="project" value="InterPro"/>
</dbReference>
<feature type="region of interest" description="Disordered" evidence="4">
    <location>
        <begin position="60"/>
        <end position="91"/>
    </location>
</feature>
<comment type="caution">
    <text evidence="7">The sequence shown here is derived from an EMBL/GenBank/DDBJ whole genome shotgun (WGS) entry which is preliminary data.</text>
</comment>
<dbReference type="PANTHER" id="PTHR12934">
    <property type="entry name" value="50S RIBOSOMAL PROTEIN L15"/>
    <property type="match status" value="1"/>
</dbReference>
<evidence type="ECO:0000313" key="8">
    <source>
        <dbReference type="Proteomes" id="UP000317494"/>
    </source>
</evidence>
<dbReference type="InterPro" id="IPR030878">
    <property type="entry name" value="Ribosomal_uL15"/>
</dbReference>
<dbReference type="NCBIfam" id="TIGR01071">
    <property type="entry name" value="rplO_bact"/>
    <property type="match status" value="1"/>
</dbReference>
<dbReference type="EMBL" id="QEAM01000116">
    <property type="protein sequence ID" value="TPX46067.1"/>
    <property type="molecule type" value="Genomic_DNA"/>
</dbReference>
<evidence type="ECO:0000313" key="9">
    <source>
        <dbReference type="Proteomes" id="UP000320475"/>
    </source>
</evidence>
<dbReference type="SUPFAM" id="SSF52080">
    <property type="entry name" value="Ribosomal proteins L15p and L18e"/>
    <property type="match status" value="1"/>
</dbReference>
<dbReference type="AlphaFoldDB" id="A0A507D418"/>
<evidence type="ECO:0000256" key="2">
    <source>
        <dbReference type="ARBA" id="ARBA00022980"/>
    </source>
</evidence>
<feature type="domain" description="Large ribosomal subunit protein uL15/eL18" evidence="5">
    <location>
        <begin position="131"/>
        <end position="206"/>
    </location>
</feature>
<dbReference type="VEuPathDB" id="FungiDB:SeMB42_g04933"/>
<dbReference type="Proteomes" id="UP000320475">
    <property type="component" value="Unassembled WGS sequence"/>
</dbReference>
<dbReference type="OrthoDB" id="361383at2759"/>
<dbReference type="STRING" id="286115.A0A507D418"/>
<keyword evidence="2" id="KW-0689">Ribosomal protein</keyword>
<dbReference type="Gene3D" id="3.100.10.10">
    <property type="match status" value="1"/>
</dbReference>
<dbReference type="Proteomes" id="UP000317494">
    <property type="component" value="Unassembled WGS sequence"/>
</dbReference>
<evidence type="ECO:0000313" key="6">
    <source>
        <dbReference type="EMBL" id="TPX42943.1"/>
    </source>
</evidence>
<dbReference type="InterPro" id="IPR036227">
    <property type="entry name" value="Ribosomal_uL15/eL18_sf"/>
</dbReference>
<gene>
    <name evidence="7" type="ORF">SeLEV6574_g03440</name>
    <name evidence="6" type="ORF">SeMB42_g04933</name>
</gene>
<dbReference type="InterPro" id="IPR005749">
    <property type="entry name" value="Ribosomal_uL15_bac-type"/>
</dbReference>